<evidence type="ECO:0000313" key="2">
    <source>
        <dbReference type="Proteomes" id="UP000315736"/>
    </source>
</evidence>
<protein>
    <submittedName>
        <fullName evidence="1">Uncharacterized protein</fullName>
    </submittedName>
</protein>
<accession>A0A554W3L4</accession>
<evidence type="ECO:0000313" key="1">
    <source>
        <dbReference type="EMBL" id="TSE18175.1"/>
    </source>
</evidence>
<gene>
    <name evidence="1" type="ORF">Talka_02325</name>
</gene>
<comment type="caution">
    <text evidence="1">The sequence shown here is derived from an EMBL/GenBank/DDBJ whole genome shotgun (WGS) entry which is preliminary data.</text>
</comment>
<keyword evidence="2" id="KW-1185">Reference proteome</keyword>
<dbReference type="AlphaFoldDB" id="A0A554W3L4"/>
<sequence length="63" mass="7331">MFSVSAFKRQTIKQVIDFKYFSNIIELQKFFQCRQSQIANRALKNKVCGIAADNRVRAKNFVA</sequence>
<reference evidence="1 2" key="1">
    <citation type="submission" date="2019-07" db="EMBL/GenBank/DDBJ databases">
        <title>Tepidimonas alkaliphilus YIM 72238 draft genome.</title>
        <authorList>
            <person name="Da Costa M.S."/>
            <person name="Froufe H.J.C."/>
            <person name="Egas C."/>
            <person name="Albuquerque L."/>
        </authorList>
    </citation>
    <scope>NUCLEOTIDE SEQUENCE [LARGE SCALE GENOMIC DNA]</scope>
    <source>
        <strain evidence="1 2">YIM 72238</strain>
    </source>
</reference>
<name>A0A554W3L4_9BURK</name>
<dbReference type="Proteomes" id="UP000315736">
    <property type="component" value="Unassembled WGS sequence"/>
</dbReference>
<proteinExistence type="predicted"/>
<organism evidence="1 2">
    <name type="scientific">Tepidimonas alkaliphilus</name>
    <dbReference type="NCBI Taxonomy" id="2588942"/>
    <lineage>
        <taxon>Bacteria</taxon>
        <taxon>Pseudomonadati</taxon>
        <taxon>Pseudomonadota</taxon>
        <taxon>Betaproteobacteria</taxon>
        <taxon>Burkholderiales</taxon>
        <taxon>Tepidimonas</taxon>
    </lineage>
</organism>
<dbReference type="EMBL" id="VJNB01000024">
    <property type="protein sequence ID" value="TSE18175.1"/>
    <property type="molecule type" value="Genomic_DNA"/>
</dbReference>